<keyword evidence="6 9" id="KW-0255">Endonuclease</keyword>
<dbReference type="GO" id="GO:0005737">
    <property type="term" value="C:cytoplasm"/>
    <property type="evidence" value="ECO:0007669"/>
    <property type="project" value="UniProtKB-SubCell"/>
</dbReference>
<evidence type="ECO:0000256" key="6">
    <source>
        <dbReference type="ARBA" id="ARBA00022759"/>
    </source>
</evidence>
<evidence type="ECO:0000256" key="9">
    <source>
        <dbReference type="HAMAP-Rule" id="MF_00009"/>
    </source>
</evidence>
<keyword evidence="3 9" id="KW-0698">rRNA processing</keyword>
<accession>A0A1I0AY20</accession>
<evidence type="ECO:0000256" key="4">
    <source>
        <dbReference type="ARBA" id="ARBA00022722"/>
    </source>
</evidence>
<dbReference type="GO" id="GO:0006364">
    <property type="term" value="P:rRNA processing"/>
    <property type="evidence" value="ECO:0007669"/>
    <property type="project" value="UniProtKB-UniRule"/>
</dbReference>
<keyword evidence="4 9" id="KW-0540">Nuclease</keyword>
<evidence type="ECO:0000256" key="7">
    <source>
        <dbReference type="ARBA" id="ARBA00022801"/>
    </source>
</evidence>
<dbReference type="PANTHER" id="PTHR46986">
    <property type="entry name" value="ENDORIBONUCLEASE YBEY, CHLOROPLASTIC"/>
    <property type="match status" value="1"/>
</dbReference>
<keyword evidence="9" id="KW-0963">Cytoplasm</keyword>
<dbReference type="HAMAP" id="MF_00009">
    <property type="entry name" value="Endoribonucl_YbeY"/>
    <property type="match status" value="1"/>
</dbReference>
<keyword evidence="8 9" id="KW-0862">Zinc</keyword>
<dbReference type="InterPro" id="IPR020549">
    <property type="entry name" value="YbeY_CS"/>
</dbReference>
<gene>
    <name evidence="9" type="primary">ybeY</name>
    <name evidence="10" type="ORF">SAMN04487772_10660</name>
</gene>
<keyword evidence="5 9" id="KW-0479">Metal-binding</keyword>
<evidence type="ECO:0000313" key="10">
    <source>
        <dbReference type="EMBL" id="SES98523.1"/>
    </source>
</evidence>
<dbReference type="Pfam" id="PF02130">
    <property type="entry name" value="YbeY"/>
    <property type="match status" value="1"/>
</dbReference>
<evidence type="ECO:0000256" key="8">
    <source>
        <dbReference type="ARBA" id="ARBA00022833"/>
    </source>
</evidence>
<reference evidence="10 11" key="1">
    <citation type="submission" date="2016-10" db="EMBL/GenBank/DDBJ databases">
        <authorList>
            <person name="de Groot N.N."/>
        </authorList>
    </citation>
    <scope>NUCLEOTIDE SEQUENCE [LARGE SCALE GENOMIC DNA]</scope>
    <source>
        <strain evidence="10 11">DSM 1801</strain>
    </source>
</reference>
<comment type="similarity">
    <text evidence="1 9">Belongs to the endoribonuclease YbeY family.</text>
</comment>
<dbReference type="GO" id="GO:0004521">
    <property type="term" value="F:RNA endonuclease activity"/>
    <property type="evidence" value="ECO:0007669"/>
    <property type="project" value="UniProtKB-UniRule"/>
</dbReference>
<name>A0A1I0AY20_9FIRM</name>
<evidence type="ECO:0000256" key="3">
    <source>
        <dbReference type="ARBA" id="ARBA00022552"/>
    </source>
</evidence>
<dbReference type="EC" id="3.1.-.-" evidence="9"/>
<dbReference type="InterPro" id="IPR002036">
    <property type="entry name" value="YbeY"/>
</dbReference>
<dbReference type="Gene3D" id="3.40.390.30">
    <property type="entry name" value="Metalloproteases ('zincins'), catalytic domain"/>
    <property type="match status" value="1"/>
</dbReference>
<feature type="binding site" evidence="9">
    <location>
        <position position="130"/>
    </location>
    <ligand>
        <name>Zn(2+)</name>
        <dbReference type="ChEBI" id="CHEBI:29105"/>
        <note>catalytic</note>
    </ligand>
</feature>
<dbReference type="STRING" id="29364.SAMN04487772_10660"/>
<proteinExistence type="inferred from homology"/>
<dbReference type="GO" id="GO:0008270">
    <property type="term" value="F:zinc ion binding"/>
    <property type="evidence" value="ECO:0007669"/>
    <property type="project" value="UniProtKB-UniRule"/>
</dbReference>
<keyword evidence="11" id="KW-1185">Reference proteome</keyword>
<feature type="binding site" evidence="9">
    <location>
        <position position="134"/>
    </location>
    <ligand>
        <name>Zn(2+)</name>
        <dbReference type="ChEBI" id="CHEBI:29105"/>
        <note>catalytic</note>
    </ligand>
</feature>
<protein>
    <recommendedName>
        <fullName evidence="9">Endoribonuclease YbeY</fullName>
        <ecNumber evidence="9">3.1.-.-</ecNumber>
    </recommendedName>
</protein>
<dbReference type="OrthoDB" id="9807740at2"/>
<dbReference type="PROSITE" id="PS01306">
    <property type="entry name" value="UPF0054"/>
    <property type="match status" value="1"/>
</dbReference>
<dbReference type="Proteomes" id="UP000199800">
    <property type="component" value="Unassembled WGS sequence"/>
</dbReference>
<evidence type="ECO:0000256" key="1">
    <source>
        <dbReference type="ARBA" id="ARBA00010875"/>
    </source>
</evidence>
<comment type="subcellular location">
    <subcellularLocation>
        <location evidence="9">Cytoplasm</location>
    </subcellularLocation>
</comment>
<evidence type="ECO:0000313" key="11">
    <source>
        <dbReference type="Proteomes" id="UP000199800"/>
    </source>
</evidence>
<keyword evidence="2 9" id="KW-0690">Ribosome biogenesis</keyword>
<organism evidence="10 11">
    <name type="scientific">[Clostridium] polysaccharolyticum</name>
    <dbReference type="NCBI Taxonomy" id="29364"/>
    <lineage>
        <taxon>Bacteria</taxon>
        <taxon>Bacillati</taxon>
        <taxon>Bacillota</taxon>
        <taxon>Clostridia</taxon>
        <taxon>Lachnospirales</taxon>
        <taxon>Lachnospiraceae</taxon>
    </lineage>
</organism>
<keyword evidence="7 9" id="KW-0378">Hydrolase</keyword>
<comment type="cofactor">
    <cofactor evidence="9">
        <name>Zn(2+)</name>
        <dbReference type="ChEBI" id="CHEBI:29105"/>
    </cofactor>
    <text evidence="9">Binds 1 zinc ion.</text>
</comment>
<evidence type="ECO:0000256" key="2">
    <source>
        <dbReference type="ARBA" id="ARBA00022517"/>
    </source>
</evidence>
<dbReference type="AlphaFoldDB" id="A0A1I0AY20"/>
<dbReference type="RefSeq" id="WP_092477350.1">
    <property type="nucleotide sequence ID" value="NZ_FOHN01000006.1"/>
</dbReference>
<dbReference type="NCBIfam" id="TIGR00043">
    <property type="entry name" value="rRNA maturation RNase YbeY"/>
    <property type="match status" value="1"/>
</dbReference>
<dbReference type="InterPro" id="IPR023091">
    <property type="entry name" value="MetalPrtase_cat_dom_sf_prd"/>
</dbReference>
<dbReference type="PANTHER" id="PTHR46986:SF1">
    <property type="entry name" value="ENDORIBONUCLEASE YBEY, CHLOROPLASTIC"/>
    <property type="match status" value="1"/>
</dbReference>
<comment type="function">
    <text evidence="9">Single strand-specific metallo-endoribonuclease involved in late-stage 70S ribosome quality control and in maturation of the 3' terminus of the 16S rRNA.</text>
</comment>
<dbReference type="GO" id="GO:0004222">
    <property type="term" value="F:metalloendopeptidase activity"/>
    <property type="evidence" value="ECO:0007669"/>
    <property type="project" value="InterPro"/>
</dbReference>
<dbReference type="SUPFAM" id="SSF55486">
    <property type="entry name" value="Metalloproteases ('zincins'), catalytic domain"/>
    <property type="match status" value="1"/>
</dbReference>
<dbReference type="EMBL" id="FOHN01000006">
    <property type="protein sequence ID" value="SES98523.1"/>
    <property type="molecule type" value="Genomic_DNA"/>
</dbReference>
<sequence>MTVNIEYETEKELNIPYEEIINKVINEAADYAELPYEAELNVLLTDNESIHQINLETREMDRPTDVLSFPALEYNEPGDFSIISEDSYDFNPDTGELMLGDIVISVEKVIEQANAYGHSEERELGFLVAHSMLHLFGYDHMEEDERIVMEKKQEEILARCNILRG</sequence>
<feature type="binding site" evidence="9">
    <location>
        <position position="140"/>
    </location>
    <ligand>
        <name>Zn(2+)</name>
        <dbReference type="ChEBI" id="CHEBI:29105"/>
        <note>catalytic</note>
    </ligand>
</feature>
<evidence type="ECO:0000256" key="5">
    <source>
        <dbReference type="ARBA" id="ARBA00022723"/>
    </source>
</evidence>